<sequence>MKIKFYLNLLILIFLEIPRSSSHPVVSRFDQLQEIFETNNDR</sequence>
<dbReference type="EMBL" id="AHOP02000060">
    <property type="protein sequence ID" value="EMO39039.1"/>
    <property type="molecule type" value="Genomic_DNA"/>
</dbReference>
<protein>
    <submittedName>
        <fullName evidence="1">Uncharacterized protein</fullName>
    </submittedName>
</protein>
<dbReference type="Proteomes" id="UP000012153">
    <property type="component" value="Unassembled WGS sequence"/>
</dbReference>
<name>M6UD91_9LEPT</name>
<dbReference type="AlphaFoldDB" id="M6UD91"/>
<evidence type="ECO:0000313" key="1">
    <source>
        <dbReference type="EMBL" id="EMO39039.1"/>
    </source>
</evidence>
<comment type="caution">
    <text evidence="1">The sequence shown here is derived from an EMBL/GenBank/DDBJ whole genome shotgun (WGS) entry which is preliminary data.</text>
</comment>
<evidence type="ECO:0000313" key="2">
    <source>
        <dbReference type="Proteomes" id="UP000012153"/>
    </source>
</evidence>
<organism evidence="1 2">
    <name type="scientific">Leptospira noguchii serovar Autumnalis str. ZUN142</name>
    <dbReference type="NCBI Taxonomy" id="1085540"/>
    <lineage>
        <taxon>Bacteria</taxon>
        <taxon>Pseudomonadati</taxon>
        <taxon>Spirochaetota</taxon>
        <taxon>Spirochaetia</taxon>
        <taxon>Leptospirales</taxon>
        <taxon>Leptospiraceae</taxon>
        <taxon>Leptospira</taxon>
    </lineage>
</organism>
<gene>
    <name evidence="1" type="ORF">LEP1GSC186_3637</name>
</gene>
<accession>M6UD91</accession>
<proteinExistence type="predicted"/>
<reference evidence="1 2" key="1">
    <citation type="submission" date="2013-01" db="EMBL/GenBank/DDBJ databases">
        <authorList>
            <person name="Harkins D.M."/>
            <person name="Durkin A.S."/>
            <person name="Brinkac L.M."/>
            <person name="Haft D.H."/>
            <person name="Selengut J.D."/>
            <person name="Sanka R."/>
            <person name="DePew J."/>
            <person name="Purushe J."/>
            <person name="Matthias M.A."/>
            <person name="Vinetz J.M."/>
            <person name="Sutton G.G."/>
            <person name="Nierman W.C."/>
            <person name="Fouts D.E."/>
        </authorList>
    </citation>
    <scope>NUCLEOTIDE SEQUENCE [LARGE SCALE GENOMIC DNA]</scope>
    <source>
        <strain evidence="1 2">ZUN142</strain>
    </source>
</reference>